<reference evidence="10" key="1">
    <citation type="submission" date="2017-03" db="EMBL/GenBank/DDBJ databases">
        <authorList>
            <person name="Monnet C."/>
        </authorList>
    </citation>
    <scope>NUCLEOTIDE SEQUENCE [LARGE SCALE GENOMIC DNA]</scope>
    <source>
        <strain evidence="10">Mu101</strain>
    </source>
</reference>
<dbReference type="GO" id="GO:0016755">
    <property type="term" value="F:aminoacyltransferase activity"/>
    <property type="evidence" value="ECO:0007669"/>
    <property type="project" value="InterPro"/>
</dbReference>
<evidence type="ECO:0000313" key="9">
    <source>
        <dbReference type="EMBL" id="SMX91017.1"/>
    </source>
</evidence>
<evidence type="ECO:0000259" key="8">
    <source>
        <dbReference type="Pfam" id="PF13480"/>
    </source>
</evidence>
<dbReference type="Gene3D" id="3.40.630.30">
    <property type="match status" value="1"/>
</dbReference>
<dbReference type="AlphaFoldDB" id="A0A2H1JU35"/>
<dbReference type="PANTHER" id="PTHR36174">
    <property type="entry name" value="LIPID II:GLYCINE GLYCYLTRANSFERASE"/>
    <property type="match status" value="1"/>
</dbReference>
<dbReference type="InterPro" id="IPR016181">
    <property type="entry name" value="Acyl_CoA_acyltransferase"/>
</dbReference>
<sequence>MRATWTVWDGEAAADRKQWIDLWSDSAERHPFAHPDVCAALRPKGGRLMAASLSHTGGHVLYPFFLREIDGDLARAAGLTGDDGAPLYDLVSPYGYGGPMHWRIGDVAAATVKFEADFAVWAEQNRVVSEFARLSLFEESLLPFAGHTRKRQTNLVRDLEVTSEELSQAVASKVRSNVRRAHREGVTIVVDTDGRYVDDFVRIYSETMERRDSVDWYRFKQPFFEGLHTALPGQFAYVYAQLDGRLVSSDLLLFGHSTGYYFLGGTEAEAFPARPNDLVKMESMKWLRTRGCSKYVLGGGYVAGDGLERYKRGFAPKGQVDFFTGERIFSDAHYERLSAAHRSRLSAVGWDVDESEGFFPAYRYNAELLAHSQVSVDSGASSESETPNAHADGFSRSLQEAAS</sequence>
<evidence type="ECO:0000256" key="4">
    <source>
        <dbReference type="ARBA" id="ARBA00022984"/>
    </source>
</evidence>
<feature type="compositionally biased region" description="Polar residues" evidence="7">
    <location>
        <begin position="378"/>
        <end position="387"/>
    </location>
</feature>
<name>A0A2H1JU35_BRELN</name>
<dbReference type="EMBL" id="FXZA01000019">
    <property type="protein sequence ID" value="SMX91017.1"/>
    <property type="molecule type" value="Genomic_DNA"/>
</dbReference>
<dbReference type="GO" id="GO:0008360">
    <property type="term" value="P:regulation of cell shape"/>
    <property type="evidence" value="ECO:0007669"/>
    <property type="project" value="UniProtKB-KW"/>
</dbReference>
<evidence type="ECO:0000256" key="7">
    <source>
        <dbReference type="SAM" id="MobiDB-lite"/>
    </source>
</evidence>
<dbReference type="PANTHER" id="PTHR36174:SF1">
    <property type="entry name" value="LIPID II:GLYCINE GLYCYLTRANSFERASE"/>
    <property type="match status" value="1"/>
</dbReference>
<keyword evidence="3" id="KW-0133">Cell shape</keyword>
<dbReference type="GO" id="GO:0009252">
    <property type="term" value="P:peptidoglycan biosynthetic process"/>
    <property type="evidence" value="ECO:0007669"/>
    <property type="project" value="UniProtKB-KW"/>
</dbReference>
<keyword evidence="4" id="KW-0573">Peptidoglycan synthesis</keyword>
<accession>A0A2H1JU35</accession>
<dbReference type="InterPro" id="IPR050644">
    <property type="entry name" value="PG_Glycine_Bridge_Synth"/>
</dbReference>
<evidence type="ECO:0000256" key="5">
    <source>
        <dbReference type="ARBA" id="ARBA00023315"/>
    </source>
</evidence>
<dbReference type="SUPFAM" id="SSF55729">
    <property type="entry name" value="Acyl-CoA N-acyltransferases (Nat)"/>
    <property type="match status" value="1"/>
</dbReference>
<gene>
    <name evidence="9" type="ORF">BLIN101_02674</name>
</gene>
<proteinExistence type="inferred from homology"/>
<keyword evidence="6" id="KW-0961">Cell wall biogenesis/degradation</keyword>
<dbReference type="Pfam" id="PF13480">
    <property type="entry name" value="Acetyltransf_6"/>
    <property type="match status" value="1"/>
</dbReference>
<keyword evidence="2 9" id="KW-0808">Transferase</keyword>
<organism evidence="9 10">
    <name type="scientific">Brevibacterium linens</name>
    <dbReference type="NCBI Taxonomy" id="1703"/>
    <lineage>
        <taxon>Bacteria</taxon>
        <taxon>Bacillati</taxon>
        <taxon>Actinomycetota</taxon>
        <taxon>Actinomycetes</taxon>
        <taxon>Micrococcales</taxon>
        <taxon>Brevibacteriaceae</taxon>
        <taxon>Brevibacterium</taxon>
    </lineage>
</organism>
<comment type="similarity">
    <text evidence="1">Belongs to the FemABX family.</text>
</comment>
<feature type="domain" description="BioF2-like acetyltransferase" evidence="8">
    <location>
        <begin position="172"/>
        <end position="312"/>
    </location>
</feature>
<dbReference type="Proteomes" id="UP000234498">
    <property type="component" value="Unassembled WGS sequence"/>
</dbReference>
<dbReference type="PROSITE" id="PS51191">
    <property type="entry name" value="FEMABX"/>
    <property type="match status" value="1"/>
</dbReference>
<protein>
    <submittedName>
        <fullName evidence="9">Acetyltransferase (GNAT) domain-containing protein</fullName>
    </submittedName>
</protein>
<evidence type="ECO:0000256" key="2">
    <source>
        <dbReference type="ARBA" id="ARBA00022679"/>
    </source>
</evidence>
<keyword evidence="5" id="KW-0012">Acyltransferase</keyword>
<dbReference type="InterPro" id="IPR003447">
    <property type="entry name" value="FEMABX"/>
</dbReference>
<dbReference type="OrthoDB" id="9785911at2"/>
<evidence type="ECO:0000256" key="1">
    <source>
        <dbReference type="ARBA" id="ARBA00009943"/>
    </source>
</evidence>
<dbReference type="GO" id="GO:0071555">
    <property type="term" value="P:cell wall organization"/>
    <property type="evidence" value="ECO:0007669"/>
    <property type="project" value="UniProtKB-KW"/>
</dbReference>
<feature type="region of interest" description="Disordered" evidence="7">
    <location>
        <begin position="378"/>
        <end position="403"/>
    </location>
</feature>
<dbReference type="InterPro" id="IPR038740">
    <property type="entry name" value="BioF2-like_GNAT_dom"/>
</dbReference>
<dbReference type="RefSeq" id="WP_101596081.1">
    <property type="nucleotide sequence ID" value="NZ_FXZA01000019.1"/>
</dbReference>
<evidence type="ECO:0000256" key="3">
    <source>
        <dbReference type="ARBA" id="ARBA00022960"/>
    </source>
</evidence>
<evidence type="ECO:0000256" key="6">
    <source>
        <dbReference type="ARBA" id="ARBA00023316"/>
    </source>
</evidence>
<evidence type="ECO:0000313" key="10">
    <source>
        <dbReference type="Proteomes" id="UP000234498"/>
    </source>
</evidence>